<keyword evidence="2" id="KW-1003">Cell membrane</keyword>
<feature type="transmembrane region" description="Helical" evidence="8">
    <location>
        <begin position="482"/>
        <end position="503"/>
    </location>
</feature>
<feature type="transmembrane region" description="Helical" evidence="8">
    <location>
        <begin position="523"/>
        <end position="550"/>
    </location>
</feature>
<evidence type="ECO:0000259" key="9">
    <source>
        <dbReference type="Pfam" id="PF00361"/>
    </source>
</evidence>
<dbReference type="InterPro" id="IPR001750">
    <property type="entry name" value="ND/Mrp_TM"/>
</dbReference>
<organism evidence="10">
    <name type="scientific">uncultured Desulfobacterium sp</name>
    <dbReference type="NCBI Taxonomy" id="201089"/>
    <lineage>
        <taxon>Bacteria</taxon>
        <taxon>Pseudomonadati</taxon>
        <taxon>Thermodesulfobacteriota</taxon>
        <taxon>Desulfobacteria</taxon>
        <taxon>Desulfobacterales</taxon>
        <taxon>Desulfobacteriaceae</taxon>
        <taxon>Desulfobacterium</taxon>
        <taxon>environmental samples</taxon>
    </lineage>
</organism>
<feature type="transmembrane region" description="Helical" evidence="8">
    <location>
        <begin position="12"/>
        <end position="34"/>
    </location>
</feature>
<dbReference type="EMBL" id="FR695866">
    <property type="protein sequence ID" value="CBX27625.1"/>
    <property type="molecule type" value="Genomic_DNA"/>
</dbReference>
<keyword evidence="3 7" id="KW-0812">Transmembrane</keyword>
<feature type="transmembrane region" description="Helical" evidence="8">
    <location>
        <begin position="279"/>
        <end position="301"/>
    </location>
</feature>
<feature type="transmembrane region" description="Helical" evidence="8">
    <location>
        <begin position="119"/>
        <end position="138"/>
    </location>
</feature>
<feature type="transmembrane region" description="Helical" evidence="8">
    <location>
        <begin position="308"/>
        <end position="330"/>
    </location>
</feature>
<feature type="transmembrane region" description="Helical" evidence="8">
    <location>
        <begin position="83"/>
        <end position="107"/>
    </location>
</feature>
<evidence type="ECO:0000256" key="3">
    <source>
        <dbReference type="ARBA" id="ARBA00022692"/>
    </source>
</evidence>
<sequence length="670" mass="70792">MNSKEGTDVMIMGLMLASLTVLLFGSAVCVFTGGSGKSASLMGCVTSVIAALLAMGAAGTILWTGGESSLRAPWQVPFGSFFIAVDPLSAFFIIAVSLVCALAAIYGTAYLGPYRGKKNLGVSWCFFNLLFASMLLVVLSRNGILFLIAWEAMSLSSFFLVMFEHEKAEVREAGWVYLVAAHVGQACLMFLFILLGGQNANLDFDKFTTPVGAASTLFLLAVAGFGAKAGFVPMHVWLPDAHPAAPSHVSAVMSGVMIKTGIYGLLRMVSLIGAPAAQWWGWTLLIIGAVSGIMGVLFALAQHDIKRLLAYHSVENIGIICLGLGLWLLGVSINNPVLATLGLMGGLLHVFNHALFKSLLFFGAGSVAHASGTRNMDLMGGLGKRMPQTSLAFAVGAAAICGLPPLNGFVSEFLIYIGAFGILAKPGAIGSPAVGGLIALAALGLIGGLAAACFAKVFGIVFLGEPRSEASAEAHEAPRPMLFAMIALAALCILMGLAGPVAVKLVTPVAEQLLGNANVSETSAMACGLLRKISLAGGALLILAGALWGLRSFLLAKRVNSAGPTWDCGYLAPNSRMQYTASSFAWPVIDMFRWLVRPRLHVLFTKGLFPQKADIASHTDDIFRRNLFAPLFRLLSELAQRIHGLQEGRNQLYVLYIAITILVLLLVKVR</sequence>
<feature type="transmembrane region" description="Helical" evidence="8">
    <location>
        <begin position="41"/>
        <end position="63"/>
    </location>
</feature>
<evidence type="ECO:0000256" key="1">
    <source>
        <dbReference type="ARBA" id="ARBA00004651"/>
    </source>
</evidence>
<evidence type="ECO:0000313" key="10">
    <source>
        <dbReference type="EMBL" id="CBX27625.1"/>
    </source>
</evidence>
<evidence type="ECO:0000256" key="5">
    <source>
        <dbReference type="ARBA" id="ARBA00023002"/>
    </source>
</evidence>
<dbReference type="InterPro" id="IPR052175">
    <property type="entry name" value="ComplexI-like_HydComp"/>
</dbReference>
<dbReference type="PANTHER" id="PTHR42682:SF3">
    <property type="entry name" value="FORMATE HYDROGENLYASE SUBUNIT 3-RELATED"/>
    <property type="match status" value="1"/>
</dbReference>
<name>E1YAN1_9BACT</name>
<evidence type="ECO:0000256" key="7">
    <source>
        <dbReference type="RuleBase" id="RU000320"/>
    </source>
</evidence>
<evidence type="ECO:0000256" key="8">
    <source>
        <dbReference type="SAM" id="Phobius"/>
    </source>
</evidence>
<feature type="domain" description="NADH:quinone oxidoreductase/Mrp antiporter transmembrane" evidence="9">
    <location>
        <begin position="142"/>
        <end position="420"/>
    </location>
</feature>
<reference evidence="10" key="1">
    <citation type="journal article" date="2011" name="Environ. Microbiol.">
        <title>Genomic insights into the metabolic potential of the polycyclic aromatic hydrocarbon degrading sulfate-reducing Deltaproteobacterium N47.</title>
        <authorList>
            <person name="Bergmann F."/>
            <person name="Selesi D."/>
            <person name="Weinmaier T."/>
            <person name="Tischler P."/>
            <person name="Rattei T."/>
            <person name="Meckenstock R.U."/>
        </authorList>
    </citation>
    <scope>NUCLEOTIDE SEQUENCE</scope>
</reference>
<gene>
    <name evidence="10" type="ORF">N47_H24470</name>
</gene>
<dbReference type="GO" id="GO:0005886">
    <property type="term" value="C:plasma membrane"/>
    <property type="evidence" value="ECO:0007669"/>
    <property type="project" value="UniProtKB-SubCell"/>
</dbReference>
<protein>
    <recommendedName>
        <fullName evidence="9">NADH:quinone oxidoreductase/Mrp antiporter transmembrane domain-containing protein</fullName>
    </recommendedName>
</protein>
<feature type="transmembrane region" description="Helical" evidence="8">
    <location>
        <begin position="437"/>
        <end position="462"/>
    </location>
</feature>
<evidence type="ECO:0000256" key="2">
    <source>
        <dbReference type="ARBA" id="ARBA00022475"/>
    </source>
</evidence>
<dbReference type="AlphaFoldDB" id="E1YAN1"/>
<dbReference type="PANTHER" id="PTHR42682">
    <property type="entry name" value="HYDROGENASE-4 COMPONENT F"/>
    <property type="match status" value="1"/>
</dbReference>
<feature type="transmembrane region" description="Helical" evidence="8">
    <location>
        <begin position="144"/>
        <end position="163"/>
    </location>
</feature>
<feature type="transmembrane region" description="Helical" evidence="8">
    <location>
        <begin position="350"/>
        <end position="370"/>
    </location>
</feature>
<feature type="transmembrane region" description="Helical" evidence="8">
    <location>
        <begin position="652"/>
        <end position="669"/>
    </location>
</feature>
<feature type="transmembrane region" description="Helical" evidence="8">
    <location>
        <begin position="175"/>
        <end position="197"/>
    </location>
</feature>
<feature type="transmembrane region" description="Helical" evidence="8">
    <location>
        <begin position="391"/>
        <end position="417"/>
    </location>
</feature>
<accession>E1YAN1</accession>
<dbReference type="PRINTS" id="PR01434">
    <property type="entry name" value="NADHDHGNASE5"/>
</dbReference>
<proteinExistence type="predicted"/>
<comment type="subcellular location">
    <subcellularLocation>
        <location evidence="1">Cell membrane</location>
        <topology evidence="1">Multi-pass membrane protein</topology>
    </subcellularLocation>
    <subcellularLocation>
        <location evidence="7">Membrane</location>
        <topology evidence="7">Multi-pass membrane protein</topology>
    </subcellularLocation>
</comment>
<keyword evidence="5" id="KW-0560">Oxidoreductase</keyword>
<keyword evidence="4 8" id="KW-1133">Transmembrane helix</keyword>
<evidence type="ECO:0000256" key="4">
    <source>
        <dbReference type="ARBA" id="ARBA00022989"/>
    </source>
</evidence>
<feature type="transmembrane region" description="Helical" evidence="8">
    <location>
        <begin position="250"/>
        <end position="273"/>
    </location>
</feature>
<feature type="transmembrane region" description="Helical" evidence="8">
    <location>
        <begin position="217"/>
        <end position="238"/>
    </location>
</feature>
<dbReference type="Pfam" id="PF00361">
    <property type="entry name" value="Proton_antipo_M"/>
    <property type="match status" value="1"/>
</dbReference>
<dbReference type="GO" id="GO:0016491">
    <property type="term" value="F:oxidoreductase activity"/>
    <property type="evidence" value="ECO:0007669"/>
    <property type="project" value="UniProtKB-KW"/>
</dbReference>
<evidence type="ECO:0000256" key="6">
    <source>
        <dbReference type="ARBA" id="ARBA00023136"/>
    </source>
</evidence>
<keyword evidence="6 8" id="KW-0472">Membrane</keyword>